<dbReference type="GO" id="GO:0019369">
    <property type="term" value="P:arachidonate metabolic process"/>
    <property type="evidence" value="ECO:0007669"/>
    <property type="project" value="TreeGrafter"/>
</dbReference>
<dbReference type="GO" id="GO:0016020">
    <property type="term" value="C:membrane"/>
    <property type="evidence" value="ECO:0007669"/>
    <property type="project" value="TreeGrafter"/>
</dbReference>
<accession>A0A9P9BES5</accession>
<dbReference type="CDD" id="cd07199">
    <property type="entry name" value="Pat17_PNPLA8_PNPLA9_like"/>
    <property type="match status" value="1"/>
</dbReference>
<dbReference type="RefSeq" id="XP_046003806.1">
    <property type="nucleotide sequence ID" value="XM_046160718.1"/>
</dbReference>
<dbReference type="Pfam" id="PF01734">
    <property type="entry name" value="Patatin"/>
    <property type="match status" value="1"/>
</dbReference>
<keyword evidence="4" id="KW-0808">Transferase</keyword>
<dbReference type="GO" id="GO:0016740">
    <property type="term" value="F:transferase activity"/>
    <property type="evidence" value="ECO:0007669"/>
    <property type="project" value="UniProtKB-KW"/>
</dbReference>
<evidence type="ECO:0000313" key="4">
    <source>
        <dbReference type="EMBL" id="KAH7009108.1"/>
    </source>
</evidence>
<reference evidence="4" key="1">
    <citation type="journal article" date="2021" name="Nat. Commun.">
        <title>Genetic determinants of endophytism in the Arabidopsis root mycobiome.</title>
        <authorList>
            <person name="Mesny F."/>
            <person name="Miyauchi S."/>
            <person name="Thiergart T."/>
            <person name="Pickel B."/>
            <person name="Atanasova L."/>
            <person name="Karlsson M."/>
            <person name="Huettel B."/>
            <person name="Barry K.W."/>
            <person name="Haridas S."/>
            <person name="Chen C."/>
            <person name="Bauer D."/>
            <person name="Andreopoulos W."/>
            <person name="Pangilinan J."/>
            <person name="LaButti K."/>
            <person name="Riley R."/>
            <person name="Lipzen A."/>
            <person name="Clum A."/>
            <person name="Drula E."/>
            <person name="Henrissat B."/>
            <person name="Kohler A."/>
            <person name="Grigoriev I.V."/>
            <person name="Martin F.M."/>
            <person name="Hacquard S."/>
        </authorList>
    </citation>
    <scope>NUCLEOTIDE SEQUENCE</scope>
    <source>
        <strain evidence="4">MPI-CAGE-CH-0230</strain>
    </source>
</reference>
<dbReference type="PANTHER" id="PTHR24185:SF8">
    <property type="entry name" value="PNPLA DOMAIN-CONTAINING PROTEIN"/>
    <property type="match status" value="1"/>
</dbReference>
<feature type="short sequence motif" description="DGA/G" evidence="2">
    <location>
        <begin position="217"/>
        <end position="219"/>
    </location>
</feature>
<dbReference type="PROSITE" id="PS51635">
    <property type="entry name" value="PNPLA"/>
    <property type="match status" value="1"/>
</dbReference>
<dbReference type="SUPFAM" id="SSF52151">
    <property type="entry name" value="FabD/lysophospholipase-like"/>
    <property type="match status" value="1"/>
</dbReference>
<evidence type="ECO:0000313" key="5">
    <source>
        <dbReference type="Proteomes" id="UP000756346"/>
    </source>
</evidence>
<keyword evidence="5" id="KW-1185">Reference proteome</keyword>
<feature type="active site" description="Proton acceptor" evidence="2">
    <location>
        <position position="217"/>
    </location>
</feature>
<dbReference type="GeneID" id="70190264"/>
<gene>
    <name evidence="4" type="ORF">B0I36DRAFT_378665</name>
</gene>
<protein>
    <submittedName>
        <fullName evidence="4">Acyl transferase/acyl hydrolase/lysophospholipase</fullName>
    </submittedName>
</protein>
<dbReference type="Proteomes" id="UP000756346">
    <property type="component" value="Unassembled WGS sequence"/>
</dbReference>
<dbReference type="AlphaFoldDB" id="A0A9P9BES5"/>
<evidence type="ECO:0000256" key="2">
    <source>
        <dbReference type="PROSITE-ProRule" id="PRU01161"/>
    </source>
</evidence>
<dbReference type="InterPro" id="IPR002641">
    <property type="entry name" value="PNPLA_dom"/>
</dbReference>
<keyword evidence="2 4" id="KW-0378">Hydrolase</keyword>
<proteinExistence type="predicted"/>
<dbReference type="PANTHER" id="PTHR24185">
    <property type="entry name" value="CALCIUM-INDEPENDENT PHOSPHOLIPASE A2-GAMMA"/>
    <property type="match status" value="1"/>
</dbReference>
<keyword evidence="1 2" id="KW-0443">Lipid metabolism</keyword>
<comment type="caution">
    <text evidence="4">The sequence shown here is derived from an EMBL/GenBank/DDBJ whole genome shotgun (WGS) entry which is preliminary data.</text>
</comment>
<feature type="domain" description="PNPLA" evidence="3">
    <location>
        <begin position="17"/>
        <end position="230"/>
    </location>
</feature>
<keyword evidence="2" id="KW-0442">Lipid degradation</keyword>
<organism evidence="4 5">
    <name type="scientific">Microdochium trichocladiopsis</name>
    <dbReference type="NCBI Taxonomy" id="1682393"/>
    <lineage>
        <taxon>Eukaryota</taxon>
        <taxon>Fungi</taxon>
        <taxon>Dikarya</taxon>
        <taxon>Ascomycota</taxon>
        <taxon>Pezizomycotina</taxon>
        <taxon>Sordariomycetes</taxon>
        <taxon>Xylariomycetidae</taxon>
        <taxon>Xylariales</taxon>
        <taxon>Microdochiaceae</taxon>
        <taxon>Microdochium</taxon>
    </lineage>
</organism>
<dbReference type="Gene3D" id="3.40.1090.10">
    <property type="entry name" value="Cytosolic phospholipase A2 catalytic domain"/>
    <property type="match status" value="1"/>
</dbReference>
<dbReference type="GO" id="GO:0016042">
    <property type="term" value="P:lipid catabolic process"/>
    <property type="evidence" value="ECO:0007669"/>
    <property type="project" value="UniProtKB-UniRule"/>
</dbReference>
<dbReference type="EMBL" id="JAGTJQ010000020">
    <property type="protein sequence ID" value="KAH7009108.1"/>
    <property type="molecule type" value="Genomic_DNA"/>
</dbReference>
<dbReference type="InterPro" id="IPR016035">
    <property type="entry name" value="Acyl_Trfase/lysoPLipase"/>
</dbReference>
<dbReference type="GO" id="GO:0046486">
    <property type="term" value="P:glycerolipid metabolic process"/>
    <property type="evidence" value="ECO:0007669"/>
    <property type="project" value="UniProtKB-ARBA"/>
</dbReference>
<name>A0A9P9BES5_9PEZI</name>
<evidence type="ECO:0000259" key="3">
    <source>
        <dbReference type="PROSITE" id="PS51635"/>
    </source>
</evidence>
<sequence>MFLRCTLWPRTAGVRVLSIDGGGIRGRIPLEFLRVLQDHVALPLPIQSHFDLVFGTSSGAIIACALCINGWDIKVCTATFESFAAEAFKARFPYRVPLLTKIYDLCLLMIADCRYSATNLEQSLQAVFGPTRSMLEYSRASEMGILVGVPVTTTSDVSCNIFSNYNGSGRREKTDYTMVRHSSSRTPVPLWEILRCSTAAPYYFPARHVDGLERYQDGGLMYNNPASVAIREVAAMFPTARKPSTLVSLGTGSIVWIKYKWSFKNSLMTAI</sequence>
<dbReference type="GO" id="GO:0047499">
    <property type="term" value="F:calcium-independent phospholipase A2 activity"/>
    <property type="evidence" value="ECO:0007669"/>
    <property type="project" value="TreeGrafter"/>
</dbReference>
<feature type="short sequence motif" description="GXSXG" evidence="2">
    <location>
        <begin position="55"/>
        <end position="59"/>
    </location>
</feature>
<evidence type="ECO:0000256" key="1">
    <source>
        <dbReference type="ARBA" id="ARBA00023098"/>
    </source>
</evidence>
<feature type="active site" description="Nucleophile" evidence="2">
    <location>
        <position position="57"/>
    </location>
</feature>
<feature type="short sequence motif" description="GXGXXG" evidence="2">
    <location>
        <begin position="21"/>
        <end position="26"/>
    </location>
</feature>
<dbReference type="OrthoDB" id="4766886at2759"/>